<dbReference type="GO" id="GO:0008270">
    <property type="term" value="F:zinc ion binding"/>
    <property type="evidence" value="ECO:0007669"/>
    <property type="project" value="InterPro"/>
</dbReference>
<dbReference type="Proteomes" id="UP000736672">
    <property type="component" value="Unassembled WGS sequence"/>
</dbReference>
<keyword evidence="5" id="KW-0539">Nucleus</keyword>
<sequence length="480" mass="54797">MEPAISSASPDTCPSDDVAISLVEQYFNSLYPLSSYNFLHKATVVQRCRDKTIDKALKLAICAITAIYFSKHGAERDAWTRESERLILDRLERPSIFQLQASLLVTRYRVSMGQLSRAFMMAGLAGRWAAALRLNYEHSGLRPAAQEVRRRTFWSLYLLDENFSSESKGYELFHPDTIHLQLPCEEIDFTEERLVNTGYLHSDKGLEPRAIGLHAAFVKLTFIRRRIRILNRRLFLKEINIFDLLCSIEEFENDLLRLRSRLAPSGQYPPSDPIKLYRSPQHASLHLSWHQCYCDLYGIFLTQYPGLSPYLGTEGITPTKLALMKDKCFGHTEEIVEILSSIIQQKDEGNMLEFDVAVCAYHSARLILFGTCTGGYNTGLPMQMAIDKAQLCLDVITQCFGFASHVKPIRQDLERLIRQHRLWLESPGRRDVAAVDVNPWRPSQTSTAAYIRERLAIHNLLRQSDNDEDGCDASRPNEGC</sequence>
<reference evidence="7" key="1">
    <citation type="journal article" date="2021" name="Nat. Commun.">
        <title>Genetic determinants of endophytism in the Arabidopsis root mycobiome.</title>
        <authorList>
            <person name="Mesny F."/>
            <person name="Miyauchi S."/>
            <person name="Thiergart T."/>
            <person name="Pickel B."/>
            <person name="Atanasova L."/>
            <person name="Karlsson M."/>
            <person name="Huettel B."/>
            <person name="Barry K.W."/>
            <person name="Haridas S."/>
            <person name="Chen C."/>
            <person name="Bauer D."/>
            <person name="Andreopoulos W."/>
            <person name="Pangilinan J."/>
            <person name="LaButti K."/>
            <person name="Riley R."/>
            <person name="Lipzen A."/>
            <person name="Clum A."/>
            <person name="Drula E."/>
            <person name="Henrissat B."/>
            <person name="Kohler A."/>
            <person name="Grigoriev I.V."/>
            <person name="Martin F.M."/>
            <person name="Hacquard S."/>
        </authorList>
    </citation>
    <scope>NUCLEOTIDE SEQUENCE</scope>
    <source>
        <strain evidence="7">FSSC 5 MPI-SDFR-AT-0091</strain>
    </source>
</reference>
<feature type="domain" description="Xylanolytic transcriptional activator regulatory" evidence="6">
    <location>
        <begin position="24"/>
        <end position="202"/>
    </location>
</feature>
<dbReference type="InterPro" id="IPR050815">
    <property type="entry name" value="TF_fung"/>
</dbReference>
<dbReference type="AlphaFoldDB" id="A0A9P9K0S9"/>
<keyword evidence="3" id="KW-0805">Transcription regulation</keyword>
<keyword evidence="2" id="KW-0479">Metal-binding</keyword>
<evidence type="ECO:0000313" key="8">
    <source>
        <dbReference type="Proteomes" id="UP000736672"/>
    </source>
</evidence>
<comment type="caution">
    <text evidence="7">The sequence shown here is derived from an EMBL/GenBank/DDBJ whole genome shotgun (WGS) entry which is preliminary data.</text>
</comment>
<evidence type="ECO:0000256" key="1">
    <source>
        <dbReference type="ARBA" id="ARBA00004123"/>
    </source>
</evidence>
<organism evidence="7 8">
    <name type="scientific">Fusarium solani</name>
    <name type="common">Filamentous fungus</name>
    <dbReference type="NCBI Taxonomy" id="169388"/>
    <lineage>
        <taxon>Eukaryota</taxon>
        <taxon>Fungi</taxon>
        <taxon>Dikarya</taxon>
        <taxon>Ascomycota</taxon>
        <taxon>Pezizomycotina</taxon>
        <taxon>Sordariomycetes</taxon>
        <taxon>Hypocreomycetidae</taxon>
        <taxon>Hypocreales</taxon>
        <taxon>Nectriaceae</taxon>
        <taxon>Fusarium</taxon>
        <taxon>Fusarium solani species complex</taxon>
    </lineage>
</organism>
<keyword evidence="8" id="KW-1185">Reference proteome</keyword>
<evidence type="ECO:0000256" key="5">
    <source>
        <dbReference type="ARBA" id="ARBA00023242"/>
    </source>
</evidence>
<dbReference type="OrthoDB" id="2563500at2759"/>
<dbReference type="GO" id="GO:0003677">
    <property type="term" value="F:DNA binding"/>
    <property type="evidence" value="ECO:0007669"/>
    <property type="project" value="InterPro"/>
</dbReference>
<evidence type="ECO:0000256" key="3">
    <source>
        <dbReference type="ARBA" id="ARBA00023015"/>
    </source>
</evidence>
<dbReference type="InterPro" id="IPR007219">
    <property type="entry name" value="XnlR_reg_dom"/>
</dbReference>
<proteinExistence type="predicted"/>
<evidence type="ECO:0000256" key="2">
    <source>
        <dbReference type="ARBA" id="ARBA00022723"/>
    </source>
</evidence>
<name>A0A9P9K0S9_FUSSL</name>
<keyword evidence="4" id="KW-0804">Transcription</keyword>
<evidence type="ECO:0000259" key="6">
    <source>
        <dbReference type="Pfam" id="PF04082"/>
    </source>
</evidence>
<protein>
    <recommendedName>
        <fullName evidence="6">Xylanolytic transcriptional activator regulatory domain-containing protein</fullName>
    </recommendedName>
</protein>
<dbReference type="GO" id="GO:0005634">
    <property type="term" value="C:nucleus"/>
    <property type="evidence" value="ECO:0007669"/>
    <property type="project" value="UniProtKB-SubCell"/>
</dbReference>
<dbReference type="Pfam" id="PF04082">
    <property type="entry name" value="Fungal_trans"/>
    <property type="match status" value="1"/>
</dbReference>
<gene>
    <name evidence="7" type="ORF">B0J15DRAFT_403446</name>
</gene>
<accession>A0A9P9K0S9</accession>
<comment type="subcellular location">
    <subcellularLocation>
        <location evidence="1">Nucleus</location>
    </subcellularLocation>
</comment>
<dbReference type="PANTHER" id="PTHR47338:SF7">
    <property type="entry name" value="ZN(II)2CYS6 TRANSCRIPTION FACTOR (EUROFUNG)"/>
    <property type="match status" value="1"/>
</dbReference>
<evidence type="ECO:0000256" key="4">
    <source>
        <dbReference type="ARBA" id="ARBA00023163"/>
    </source>
</evidence>
<evidence type="ECO:0000313" key="7">
    <source>
        <dbReference type="EMBL" id="KAH7243943.1"/>
    </source>
</evidence>
<dbReference type="PANTHER" id="PTHR47338">
    <property type="entry name" value="ZN(II)2CYS6 TRANSCRIPTION FACTOR (EUROFUNG)-RELATED"/>
    <property type="match status" value="1"/>
</dbReference>
<dbReference type="CDD" id="cd12148">
    <property type="entry name" value="fungal_TF_MHR"/>
    <property type="match status" value="1"/>
</dbReference>
<dbReference type="EMBL" id="JAGTJS010000018">
    <property type="protein sequence ID" value="KAH7243943.1"/>
    <property type="molecule type" value="Genomic_DNA"/>
</dbReference>
<dbReference type="GO" id="GO:0006351">
    <property type="term" value="P:DNA-templated transcription"/>
    <property type="evidence" value="ECO:0007669"/>
    <property type="project" value="InterPro"/>
</dbReference>
<dbReference type="GO" id="GO:0000981">
    <property type="term" value="F:DNA-binding transcription factor activity, RNA polymerase II-specific"/>
    <property type="evidence" value="ECO:0007669"/>
    <property type="project" value="InterPro"/>
</dbReference>